<dbReference type="Pfam" id="PF00300">
    <property type="entry name" value="His_Phos_1"/>
    <property type="match status" value="1"/>
</dbReference>
<dbReference type="CDD" id="cd07067">
    <property type="entry name" value="HP_PGM_like"/>
    <property type="match status" value="1"/>
</dbReference>
<evidence type="ECO:0000313" key="2">
    <source>
        <dbReference type="Proteomes" id="UP001409291"/>
    </source>
</evidence>
<dbReference type="InterPro" id="IPR013078">
    <property type="entry name" value="His_Pase_superF_clade-1"/>
</dbReference>
<organism evidence="1 2">
    <name type="scientific">Sphingobacterium kitahiroshimense</name>
    <dbReference type="NCBI Taxonomy" id="470446"/>
    <lineage>
        <taxon>Bacteria</taxon>
        <taxon>Pseudomonadati</taxon>
        <taxon>Bacteroidota</taxon>
        <taxon>Sphingobacteriia</taxon>
        <taxon>Sphingobacteriales</taxon>
        <taxon>Sphingobacteriaceae</taxon>
        <taxon>Sphingobacterium</taxon>
    </lineage>
</organism>
<proteinExistence type="predicted"/>
<protein>
    <submittedName>
        <fullName evidence="1">Histidine phosphatase family protein</fullName>
    </submittedName>
</protein>
<comment type="caution">
    <text evidence="1">The sequence shown here is derived from an EMBL/GenBank/DDBJ whole genome shotgun (WGS) entry which is preliminary data.</text>
</comment>
<reference evidence="1 2" key="1">
    <citation type="submission" date="2024-04" db="EMBL/GenBank/DDBJ databases">
        <title>WGS of bacteria from Torrens River.</title>
        <authorList>
            <person name="Wyrsch E.R."/>
            <person name="Drigo B."/>
        </authorList>
    </citation>
    <scope>NUCLEOTIDE SEQUENCE [LARGE SCALE GENOMIC DNA]</scope>
    <source>
        <strain evidence="1 2">TWI391</strain>
    </source>
</reference>
<accession>A0ABV0BQM5</accession>
<dbReference type="InterPro" id="IPR029033">
    <property type="entry name" value="His_PPase_superfam"/>
</dbReference>
<name>A0ABV0BQM5_9SPHI</name>
<dbReference type="RefSeq" id="WP_021192343.1">
    <property type="nucleotide sequence ID" value="NZ_JBDJLH010000003.1"/>
</dbReference>
<dbReference type="EMBL" id="JBDJNQ010000002">
    <property type="protein sequence ID" value="MEN5377011.1"/>
    <property type="molecule type" value="Genomic_DNA"/>
</dbReference>
<keyword evidence="2" id="KW-1185">Reference proteome</keyword>
<sequence>MSKNLYIVRHAKAEQSFSKKDFDRILLDKGIERAQRVSHQLALQMQADSTTLCISSSAIRASETAEIFIKAIKYPQIALIKEDQLYEATYLDILKLINQVPPHIHTLFIFGHNPGLSDFIEYVSNESVPLSTSQVVHLILDEGFDFNTLTSNTATLLNTIV</sequence>
<dbReference type="SUPFAM" id="SSF53254">
    <property type="entry name" value="Phosphoglycerate mutase-like"/>
    <property type="match status" value="1"/>
</dbReference>
<dbReference type="Proteomes" id="UP001409291">
    <property type="component" value="Unassembled WGS sequence"/>
</dbReference>
<evidence type="ECO:0000313" key="1">
    <source>
        <dbReference type="EMBL" id="MEN5377011.1"/>
    </source>
</evidence>
<gene>
    <name evidence="1" type="ORF">ABE541_07040</name>
</gene>
<dbReference type="Gene3D" id="3.40.50.1240">
    <property type="entry name" value="Phosphoglycerate mutase-like"/>
    <property type="match status" value="1"/>
</dbReference>